<proteinExistence type="inferred from homology"/>
<comment type="similarity">
    <text evidence="1 4">Belongs to the type-B carboxylesterase/lipase family.</text>
</comment>
<dbReference type="STRING" id="34508.A0A4U5MMU6"/>
<dbReference type="Proteomes" id="UP000298663">
    <property type="component" value="Unassembled WGS sequence"/>
</dbReference>
<dbReference type="GO" id="GO:0052689">
    <property type="term" value="F:carboxylic ester hydrolase activity"/>
    <property type="evidence" value="ECO:0007669"/>
    <property type="project" value="UniProtKB-KW"/>
</dbReference>
<evidence type="ECO:0000256" key="2">
    <source>
        <dbReference type="ARBA" id="ARBA00022487"/>
    </source>
</evidence>
<dbReference type="PANTHER" id="PTHR44590">
    <property type="entry name" value="CARBOXYLIC ESTER HYDROLASE-RELATED"/>
    <property type="match status" value="1"/>
</dbReference>
<accession>A0A4U5MMU6</accession>
<dbReference type="Gene3D" id="3.40.50.1820">
    <property type="entry name" value="alpha/beta hydrolase"/>
    <property type="match status" value="1"/>
</dbReference>
<evidence type="ECO:0000313" key="7">
    <source>
        <dbReference type="Proteomes" id="UP000298663"/>
    </source>
</evidence>
<keyword evidence="7" id="KW-1185">Reference proteome</keyword>
<evidence type="ECO:0000313" key="6">
    <source>
        <dbReference type="EMBL" id="TKR70814.1"/>
    </source>
</evidence>
<keyword evidence="2" id="KW-0719">Serine esterase</keyword>
<evidence type="ECO:0000256" key="1">
    <source>
        <dbReference type="ARBA" id="ARBA00005964"/>
    </source>
</evidence>
<dbReference type="InterPro" id="IPR002018">
    <property type="entry name" value="CarbesteraseB"/>
</dbReference>
<dbReference type="OrthoDB" id="19653at2759"/>
<reference evidence="6 7" key="2">
    <citation type="journal article" date="2019" name="G3 (Bethesda)">
        <title>Hybrid Assembly of the Genome of the Entomopathogenic Nematode Steinernema carpocapsae Identifies the X-Chromosome.</title>
        <authorList>
            <person name="Serra L."/>
            <person name="Macchietto M."/>
            <person name="Macias-Munoz A."/>
            <person name="McGill C.J."/>
            <person name="Rodriguez I.M."/>
            <person name="Rodriguez B."/>
            <person name="Murad R."/>
            <person name="Mortazavi A."/>
        </authorList>
    </citation>
    <scope>NUCLEOTIDE SEQUENCE [LARGE SCALE GENOMIC DNA]</scope>
    <source>
        <strain evidence="6 7">ALL</strain>
    </source>
</reference>
<evidence type="ECO:0000259" key="5">
    <source>
        <dbReference type="Pfam" id="PF00135"/>
    </source>
</evidence>
<dbReference type="InterPro" id="IPR019826">
    <property type="entry name" value="Carboxylesterase_B_AS"/>
</dbReference>
<dbReference type="InterPro" id="IPR029058">
    <property type="entry name" value="AB_hydrolase_fold"/>
</dbReference>
<dbReference type="PROSITE" id="PS00122">
    <property type="entry name" value="CARBOXYLESTERASE_B_1"/>
    <property type="match status" value="1"/>
</dbReference>
<name>A0A4U5MMU6_STECR</name>
<dbReference type="EC" id="3.1.1.-" evidence="4"/>
<dbReference type="PANTHER" id="PTHR44590:SF3">
    <property type="entry name" value="CARBOXYLESTERASE TYPE B DOMAIN-CONTAINING PROTEIN"/>
    <property type="match status" value="1"/>
</dbReference>
<organism evidence="6 7">
    <name type="scientific">Steinernema carpocapsae</name>
    <name type="common">Entomopathogenic nematode</name>
    <dbReference type="NCBI Taxonomy" id="34508"/>
    <lineage>
        <taxon>Eukaryota</taxon>
        <taxon>Metazoa</taxon>
        <taxon>Ecdysozoa</taxon>
        <taxon>Nematoda</taxon>
        <taxon>Chromadorea</taxon>
        <taxon>Rhabditida</taxon>
        <taxon>Tylenchina</taxon>
        <taxon>Panagrolaimomorpha</taxon>
        <taxon>Strongyloidoidea</taxon>
        <taxon>Steinernematidae</taxon>
        <taxon>Steinernema</taxon>
    </lineage>
</organism>
<comment type="caution">
    <text evidence="6">The sequence shown here is derived from an EMBL/GenBank/DDBJ whole genome shotgun (WGS) entry which is preliminary data.</text>
</comment>
<protein>
    <recommendedName>
        <fullName evidence="4">Carboxylic ester hydrolase</fullName>
        <ecNumber evidence="4">3.1.1.-</ecNumber>
    </recommendedName>
</protein>
<dbReference type="SUPFAM" id="SSF53474">
    <property type="entry name" value="alpha/beta-Hydrolases"/>
    <property type="match status" value="1"/>
</dbReference>
<keyword evidence="3 4" id="KW-0378">Hydrolase</keyword>
<dbReference type="AlphaFoldDB" id="A0A4U5MMU6"/>
<evidence type="ECO:0000256" key="3">
    <source>
        <dbReference type="ARBA" id="ARBA00022801"/>
    </source>
</evidence>
<feature type="domain" description="Carboxylesterase type B" evidence="5">
    <location>
        <begin position="3"/>
        <end position="149"/>
    </location>
</feature>
<evidence type="ECO:0000256" key="4">
    <source>
        <dbReference type="RuleBase" id="RU361235"/>
    </source>
</evidence>
<dbReference type="EMBL" id="AZBU02000007">
    <property type="protein sequence ID" value="TKR70814.1"/>
    <property type="molecule type" value="Genomic_DNA"/>
</dbReference>
<sequence>MPRNLCRHDVIVVTIQYRLGLLGFLSTGDKNCPGNLGLWDQTLAVKWVKDNIESFGGDPNNLTVFGQSAGAVGADLLSISPHSRDLFHKVIVMGGNGECDWTVAKPGNGLKIAESIAKRNGWVCDRDVNSYDRNESLVSFLRLIPAQLLEVGLWGCSALNHEAGTEIPTCNGR</sequence>
<reference evidence="6 7" key="1">
    <citation type="journal article" date="2015" name="Genome Biol.">
        <title>Comparative genomics of Steinernema reveals deeply conserved gene regulatory networks.</title>
        <authorList>
            <person name="Dillman A.R."/>
            <person name="Macchietto M."/>
            <person name="Porter C.F."/>
            <person name="Rogers A."/>
            <person name="Williams B."/>
            <person name="Antoshechkin I."/>
            <person name="Lee M.M."/>
            <person name="Goodwin Z."/>
            <person name="Lu X."/>
            <person name="Lewis E.E."/>
            <person name="Goodrich-Blair H."/>
            <person name="Stock S.P."/>
            <person name="Adams B.J."/>
            <person name="Sternberg P.W."/>
            <person name="Mortazavi A."/>
        </authorList>
    </citation>
    <scope>NUCLEOTIDE SEQUENCE [LARGE SCALE GENOMIC DNA]</scope>
    <source>
        <strain evidence="6 7">ALL</strain>
    </source>
</reference>
<dbReference type="Pfam" id="PF00135">
    <property type="entry name" value="COesterase"/>
    <property type="match status" value="1"/>
</dbReference>
<gene>
    <name evidence="6" type="ORF">L596_022788</name>
</gene>